<comment type="caution">
    <text evidence="8">The sequence shown here is derived from an EMBL/GenBank/DDBJ whole genome shotgun (WGS) entry which is preliminary data.</text>
</comment>
<evidence type="ECO:0000256" key="2">
    <source>
        <dbReference type="ARBA" id="ARBA00007530"/>
    </source>
</evidence>
<evidence type="ECO:0000256" key="6">
    <source>
        <dbReference type="ARBA" id="ARBA00023242"/>
    </source>
</evidence>
<protein>
    <recommendedName>
        <fullName evidence="3">Transcription initiation factor TFIID subunit 12</fullName>
    </recommendedName>
</protein>
<dbReference type="Proteomes" id="UP000746747">
    <property type="component" value="Unassembled WGS sequence"/>
</dbReference>
<comment type="similarity">
    <text evidence="2">Belongs to the TAF12 family.</text>
</comment>
<dbReference type="GO" id="GO:0017025">
    <property type="term" value="F:TBP-class protein binding"/>
    <property type="evidence" value="ECO:0007669"/>
    <property type="project" value="TreeGrafter"/>
</dbReference>
<dbReference type="InterPro" id="IPR003228">
    <property type="entry name" value="TFIID_TAF12_dom"/>
</dbReference>
<dbReference type="InterPro" id="IPR037794">
    <property type="entry name" value="TAF12"/>
</dbReference>
<dbReference type="OrthoDB" id="2193432at2759"/>
<keyword evidence="5" id="KW-0804">Transcription</keyword>
<evidence type="ECO:0000259" key="7">
    <source>
        <dbReference type="Pfam" id="PF03847"/>
    </source>
</evidence>
<dbReference type="AlphaFoldDB" id="A0A8J2M346"/>
<feature type="domain" description="Transcription initiation factor TFIID subunit 12" evidence="7">
    <location>
        <begin position="151"/>
        <end position="214"/>
    </location>
</feature>
<proteinExistence type="inferred from homology"/>
<reference evidence="8" key="1">
    <citation type="submission" date="2021-09" db="EMBL/GenBank/DDBJ databases">
        <authorList>
            <consortium name="Pathogen Informatics"/>
        </authorList>
    </citation>
    <scope>NUCLEOTIDE SEQUENCE</scope>
</reference>
<dbReference type="PANTHER" id="PTHR12264">
    <property type="entry name" value="TRANSCRIPTION INITIATION FACTOR TFIID SUBUNIT 12"/>
    <property type="match status" value="1"/>
</dbReference>
<sequence>MSSNETPTTSATMAITSTPTVVSALPITVQAASHNSPAFVNMSVGELLQKQRRIAVVAMPASRNVTSSPLGVGNRFPIKPISRRSLADNIISRSPTCSLDPKKLKETAIETSQPNVTRKPNVVETVKAESTADQPHLVAAPASTSILGSLQLDDLIRQIDPTSILDDPVKTMLTEFVDDFVDQVIERSCKLARHRGSDTLEAADVDFILRRYYNYPSLLKQEPQVKSESMENVQKSTEMAAHNQRMALIKKTLKKP</sequence>
<evidence type="ECO:0000256" key="1">
    <source>
        <dbReference type="ARBA" id="ARBA00004123"/>
    </source>
</evidence>
<dbReference type="EMBL" id="CAKAEH010001650">
    <property type="protein sequence ID" value="CAG9538382.1"/>
    <property type="molecule type" value="Genomic_DNA"/>
</dbReference>
<dbReference type="GO" id="GO:0003677">
    <property type="term" value="F:DNA binding"/>
    <property type="evidence" value="ECO:0007669"/>
    <property type="project" value="TreeGrafter"/>
</dbReference>
<dbReference type="GO" id="GO:0000124">
    <property type="term" value="C:SAGA complex"/>
    <property type="evidence" value="ECO:0007669"/>
    <property type="project" value="InterPro"/>
</dbReference>
<dbReference type="GO" id="GO:0046982">
    <property type="term" value="F:protein heterodimerization activity"/>
    <property type="evidence" value="ECO:0007669"/>
    <property type="project" value="InterPro"/>
</dbReference>
<dbReference type="Gene3D" id="1.10.20.10">
    <property type="entry name" value="Histone, subunit A"/>
    <property type="match status" value="1"/>
</dbReference>
<evidence type="ECO:0000313" key="8">
    <source>
        <dbReference type="EMBL" id="CAG9538382.1"/>
    </source>
</evidence>
<evidence type="ECO:0000256" key="5">
    <source>
        <dbReference type="ARBA" id="ARBA00023163"/>
    </source>
</evidence>
<comment type="subcellular location">
    <subcellularLocation>
        <location evidence="1">Nucleus</location>
    </subcellularLocation>
</comment>
<keyword evidence="9" id="KW-1185">Reference proteome</keyword>
<dbReference type="InterPro" id="IPR009072">
    <property type="entry name" value="Histone-fold"/>
</dbReference>
<dbReference type="CDD" id="cd07981">
    <property type="entry name" value="HFD_TAF12"/>
    <property type="match status" value="1"/>
</dbReference>
<organism evidence="8 9">
    <name type="scientific">Cercopithifilaria johnstoni</name>
    <dbReference type="NCBI Taxonomy" id="2874296"/>
    <lineage>
        <taxon>Eukaryota</taxon>
        <taxon>Metazoa</taxon>
        <taxon>Ecdysozoa</taxon>
        <taxon>Nematoda</taxon>
        <taxon>Chromadorea</taxon>
        <taxon>Rhabditida</taxon>
        <taxon>Spirurina</taxon>
        <taxon>Spiruromorpha</taxon>
        <taxon>Filarioidea</taxon>
        <taxon>Onchocercidae</taxon>
        <taxon>Cercopithifilaria</taxon>
    </lineage>
</organism>
<accession>A0A8J2M346</accession>
<keyword evidence="6" id="KW-0539">Nucleus</keyword>
<keyword evidence="4" id="KW-0805">Transcription regulation</keyword>
<dbReference type="PANTHER" id="PTHR12264:SF21">
    <property type="entry name" value="TRANSCRIPTION INITIATION FACTOR TFIID SUBUNIT 12"/>
    <property type="match status" value="1"/>
</dbReference>
<dbReference type="SUPFAM" id="SSF47113">
    <property type="entry name" value="Histone-fold"/>
    <property type="match status" value="1"/>
</dbReference>
<gene>
    <name evidence="8" type="ORF">CJOHNSTONI_LOCUS8095</name>
</gene>
<name>A0A8J2M346_9BILA</name>
<dbReference type="GO" id="GO:0051123">
    <property type="term" value="P:RNA polymerase II preinitiation complex assembly"/>
    <property type="evidence" value="ECO:0007669"/>
    <property type="project" value="TreeGrafter"/>
</dbReference>
<dbReference type="Pfam" id="PF03847">
    <property type="entry name" value="TFIID_20kDa"/>
    <property type="match status" value="1"/>
</dbReference>
<dbReference type="GO" id="GO:0005669">
    <property type="term" value="C:transcription factor TFIID complex"/>
    <property type="evidence" value="ECO:0007669"/>
    <property type="project" value="InterPro"/>
</dbReference>
<evidence type="ECO:0000313" key="9">
    <source>
        <dbReference type="Proteomes" id="UP000746747"/>
    </source>
</evidence>
<evidence type="ECO:0000256" key="3">
    <source>
        <dbReference type="ARBA" id="ARBA00017484"/>
    </source>
</evidence>
<evidence type="ECO:0000256" key="4">
    <source>
        <dbReference type="ARBA" id="ARBA00023015"/>
    </source>
</evidence>